<protein>
    <submittedName>
        <fullName evidence="3">Membrane protein</fullName>
    </submittedName>
</protein>
<keyword evidence="2" id="KW-0812">Transmembrane</keyword>
<dbReference type="EMBL" id="ANOH01000475">
    <property type="protein sequence ID" value="EMI51855.1"/>
    <property type="molecule type" value="Genomic_DNA"/>
</dbReference>
<keyword evidence="2" id="KW-1133">Transmembrane helix</keyword>
<evidence type="ECO:0000256" key="1">
    <source>
        <dbReference type="SAM" id="MobiDB-lite"/>
    </source>
</evidence>
<name>M5TRR9_9BACT</name>
<comment type="caution">
    <text evidence="3">The sequence shown here is derived from an EMBL/GenBank/DDBJ whole genome shotgun (WGS) entry which is preliminary data.</text>
</comment>
<organism evidence="3 4">
    <name type="scientific">Rhodopirellula sallentina SM41</name>
    <dbReference type="NCBI Taxonomy" id="1263870"/>
    <lineage>
        <taxon>Bacteria</taxon>
        <taxon>Pseudomonadati</taxon>
        <taxon>Planctomycetota</taxon>
        <taxon>Planctomycetia</taxon>
        <taxon>Pirellulales</taxon>
        <taxon>Pirellulaceae</taxon>
        <taxon>Rhodopirellula</taxon>
    </lineage>
</organism>
<evidence type="ECO:0000256" key="2">
    <source>
        <dbReference type="SAM" id="Phobius"/>
    </source>
</evidence>
<keyword evidence="4" id="KW-1185">Reference proteome</keyword>
<gene>
    <name evidence="3" type="ORF">RSSM_06707</name>
</gene>
<reference evidence="3 4" key="1">
    <citation type="journal article" date="2013" name="Mar. Genomics">
        <title>Expression of sulfatases in Rhodopirellula baltica and the diversity of sulfatases in the genus Rhodopirellula.</title>
        <authorList>
            <person name="Wegner C.E."/>
            <person name="Richter-Heitmann T."/>
            <person name="Klindworth A."/>
            <person name="Klockow C."/>
            <person name="Richter M."/>
            <person name="Achstetter T."/>
            <person name="Glockner F.O."/>
            <person name="Harder J."/>
        </authorList>
    </citation>
    <scope>NUCLEOTIDE SEQUENCE [LARGE SCALE GENOMIC DNA]</scope>
    <source>
        <strain evidence="3 4">SM41</strain>
    </source>
</reference>
<evidence type="ECO:0000313" key="4">
    <source>
        <dbReference type="Proteomes" id="UP000011885"/>
    </source>
</evidence>
<feature type="transmembrane region" description="Helical" evidence="2">
    <location>
        <begin position="47"/>
        <end position="68"/>
    </location>
</feature>
<dbReference type="AlphaFoldDB" id="M5TRR9"/>
<sequence>MHIKTALRSYGDAWRTTFHFIAFGIAFSILTFPFRLLGIVTGPEPSWYIAVPLIFALVVYLPFSVAWASRLTGVRPRTPKEQEEHHRKIVDEKNAQLRRETSRKPIVD</sequence>
<accession>M5TRR9</accession>
<feature type="region of interest" description="Disordered" evidence="1">
    <location>
        <begin position="75"/>
        <end position="108"/>
    </location>
</feature>
<feature type="transmembrane region" description="Helical" evidence="2">
    <location>
        <begin position="20"/>
        <end position="41"/>
    </location>
</feature>
<evidence type="ECO:0000313" key="3">
    <source>
        <dbReference type="EMBL" id="EMI51855.1"/>
    </source>
</evidence>
<dbReference type="Proteomes" id="UP000011885">
    <property type="component" value="Unassembled WGS sequence"/>
</dbReference>
<feature type="compositionally biased region" description="Basic and acidic residues" evidence="1">
    <location>
        <begin position="78"/>
        <end position="108"/>
    </location>
</feature>
<keyword evidence="2" id="KW-0472">Membrane</keyword>
<dbReference type="PATRIC" id="fig|1263870.3.peg.7115"/>
<proteinExistence type="predicted"/>